<evidence type="ECO:0000256" key="2">
    <source>
        <dbReference type="ARBA" id="ARBA00022723"/>
    </source>
</evidence>
<keyword evidence="2" id="KW-0479">Metal-binding</keyword>
<dbReference type="GO" id="GO:0006351">
    <property type="term" value="P:DNA-templated transcription"/>
    <property type="evidence" value="ECO:0007669"/>
    <property type="project" value="InterPro"/>
</dbReference>
<dbReference type="Gene3D" id="4.10.240.10">
    <property type="entry name" value="Zn(2)-C6 fungal-type DNA-binding domain"/>
    <property type="match status" value="1"/>
</dbReference>
<dbReference type="GO" id="GO:0000981">
    <property type="term" value="F:DNA-binding transcription factor activity, RNA polymerase II-specific"/>
    <property type="evidence" value="ECO:0007669"/>
    <property type="project" value="InterPro"/>
</dbReference>
<dbReference type="EMBL" id="MU853340">
    <property type="protein sequence ID" value="KAK4113294.1"/>
    <property type="molecule type" value="Genomic_DNA"/>
</dbReference>
<dbReference type="SMART" id="SM00906">
    <property type="entry name" value="Fungal_trans"/>
    <property type="match status" value="1"/>
</dbReference>
<accession>A0AAN6TF27</accession>
<feature type="domain" description="Zn(2)-C6 fungal-type" evidence="5">
    <location>
        <begin position="25"/>
        <end position="53"/>
    </location>
</feature>
<evidence type="ECO:0000256" key="1">
    <source>
        <dbReference type="ARBA" id="ARBA00004123"/>
    </source>
</evidence>
<evidence type="ECO:0000313" key="6">
    <source>
        <dbReference type="EMBL" id="KAK4113294.1"/>
    </source>
</evidence>
<keyword evidence="7" id="KW-1185">Reference proteome</keyword>
<feature type="compositionally biased region" description="Low complexity" evidence="4">
    <location>
        <begin position="108"/>
        <end position="125"/>
    </location>
</feature>
<dbReference type="GO" id="GO:0005634">
    <property type="term" value="C:nucleus"/>
    <property type="evidence" value="ECO:0007669"/>
    <property type="project" value="UniProtKB-SubCell"/>
</dbReference>
<dbReference type="PANTHER" id="PTHR31001:SF45">
    <property type="entry name" value="ZN(II)2CYS6 TRANSCRIPTION FACTOR (EUROFUNG)"/>
    <property type="match status" value="1"/>
</dbReference>
<dbReference type="GO" id="GO:0008270">
    <property type="term" value="F:zinc ion binding"/>
    <property type="evidence" value="ECO:0007669"/>
    <property type="project" value="InterPro"/>
</dbReference>
<dbReference type="GeneID" id="89941811"/>
<evidence type="ECO:0000256" key="4">
    <source>
        <dbReference type="SAM" id="MobiDB-lite"/>
    </source>
</evidence>
<dbReference type="SMART" id="SM00066">
    <property type="entry name" value="GAL4"/>
    <property type="match status" value="1"/>
</dbReference>
<dbReference type="CDD" id="cd00067">
    <property type="entry name" value="GAL4"/>
    <property type="match status" value="1"/>
</dbReference>
<reference evidence="6" key="2">
    <citation type="submission" date="2023-05" db="EMBL/GenBank/DDBJ databases">
        <authorList>
            <consortium name="Lawrence Berkeley National Laboratory"/>
            <person name="Steindorff A."/>
            <person name="Hensen N."/>
            <person name="Bonometti L."/>
            <person name="Westerberg I."/>
            <person name="Brannstrom I.O."/>
            <person name="Guillou S."/>
            <person name="Cros-Aarteil S."/>
            <person name="Calhoun S."/>
            <person name="Haridas S."/>
            <person name="Kuo A."/>
            <person name="Mondo S."/>
            <person name="Pangilinan J."/>
            <person name="Riley R."/>
            <person name="Labutti K."/>
            <person name="Andreopoulos B."/>
            <person name="Lipzen A."/>
            <person name="Chen C."/>
            <person name="Yanf M."/>
            <person name="Daum C."/>
            <person name="Ng V."/>
            <person name="Clum A."/>
            <person name="Ohm R."/>
            <person name="Martin F."/>
            <person name="Silar P."/>
            <person name="Natvig D."/>
            <person name="Lalanne C."/>
            <person name="Gautier V."/>
            <person name="Ament-Velasquez S.L."/>
            <person name="Kruys A."/>
            <person name="Hutchinson M.I."/>
            <person name="Powell A.J."/>
            <person name="Barry K."/>
            <person name="Miller A.N."/>
            <person name="Grigoriev I.V."/>
            <person name="Debuchy R."/>
            <person name="Gladieux P."/>
            <person name="Thoren M.H."/>
            <person name="Johannesson H."/>
        </authorList>
    </citation>
    <scope>NUCLEOTIDE SEQUENCE</scope>
    <source>
        <strain evidence="6">CBS 508.74</strain>
    </source>
</reference>
<dbReference type="Pfam" id="PF00172">
    <property type="entry name" value="Zn_clus"/>
    <property type="match status" value="1"/>
</dbReference>
<dbReference type="PANTHER" id="PTHR31001">
    <property type="entry name" value="UNCHARACTERIZED TRANSCRIPTIONAL REGULATORY PROTEIN"/>
    <property type="match status" value="1"/>
</dbReference>
<dbReference type="InterPro" id="IPR050613">
    <property type="entry name" value="Sec_Metabolite_Reg"/>
</dbReference>
<evidence type="ECO:0000259" key="5">
    <source>
        <dbReference type="PROSITE" id="PS50048"/>
    </source>
</evidence>
<dbReference type="PROSITE" id="PS50048">
    <property type="entry name" value="ZN2_CY6_FUNGAL_2"/>
    <property type="match status" value="1"/>
</dbReference>
<comment type="caution">
    <text evidence="6">The sequence shown here is derived from an EMBL/GenBank/DDBJ whole genome shotgun (WGS) entry which is preliminary data.</text>
</comment>
<organism evidence="6 7">
    <name type="scientific">Canariomyces notabilis</name>
    <dbReference type="NCBI Taxonomy" id="2074819"/>
    <lineage>
        <taxon>Eukaryota</taxon>
        <taxon>Fungi</taxon>
        <taxon>Dikarya</taxon>
        <taxon>Ascomycota</taxon>
        <taxon>Pezizomycotina</taxon>
        <taxon>Sordariomycetes</taxon>
        <taxon>Sordariomycetidae</taxon>
        <taxon>Sordariales</taxon>
        <taxon>Chaetomiaceae</taxon>
        <taxon>Canariomyces</taxon>
    </lineage>
</organism>
<dbReference type="SUPFAM" id="SSF57701">
    <property type="entry name" value="Zn2/Cys6 DNA-binding domain"/>
    <property type="match status" value="1"/>
</dbReference>
<feature type="region of interest" description="Disordered" evidence="4">
    <location>
        <begin position="635"/>
        <end position="660"/>
    </location>
</feature>
<feature type="region of interest" description="Disordered" evidence="4">
    <location>
        <begin position="147"/>
        <end position="166"/>
    </location>
</feature>
<dbReference type="GO" id="GO:0003677">
    <property type="term" value="F:DNA binding"/>
    <property type="evidence" value="ECO:0007669"/>
    <property type="project" value="InterPro"/>
</dbReference>
<sequence length="761" mass="84829">MSTEQPEITDTVRVAANLKPQRVLACQMCQQRKVKCDRKFPCANCLRNGAQCVPATIPRERRRRFPERELLARIRHYEALLHQHNINFEPLHPSHHPSAGITAAENQPGSSPLSGGSPVTPSSTVQPQVNSLLATKTRPANLWHAVGQKSSDAEDDDDEADSGFLHNQDDLRDAVIKNAWDHHTYNNDLENTHHLLFGSPVSKVDLATLHPEQAKILRLWQIYLDNVNPLLKVTHTPSLQGRIIDAVGDLTNLGAPLEALLFSIYCVSVLSLLDDQCHTLFGSRKNDLLTGYQFACRQALLNANVLQSSDHDCLTALYLYLVSVRPETDPRSLSSMLAVAIRIAQRMGYHNESNHAKCSALEAEMRRRLWWSLVIFDNRICEMFNYRTATLAPTWNCRTPLNLNDFELLPDMKAVPRVHTNPTEAVFVVVRSQLSDFVRHCAFHLDFIDPLLTTFAQAKDAATGGAAPLGGRNALELQRAVEEGTLAHCDPANPLHFMTIWTARAYMAKILLLEHCSRHAKSKSAQPLADPQQQQHHNPGVGYALNMIECDTKLMSSPLTKGYRWHIEYHFPFLAYTYLLQHLKKQPRDDSAAQAWEVMSDCFEARGLGSSEYYNSPFLVLLSRLVLQAWEARDQQQQQQQQGDDASLDRSPPVETRPPPRIVASISAKIGFTRAAQGNAIMEQEQPSGDVGNSTISLDPSSADPSLHMNMGGNPIAAPPSFAVPPAPGGGLPDMFAGSGMMDLEQLWPAMDLGLMQRRHW</sequence>
<dbReference type="Proteomes" id="UP001302812">
    <property type="component" value="Unassembled WGS sequence"/>
</dbReference>
<reference evidence="6" key="1">
    <citation type="journal article" date="2023" name="Mol. Phylogenet. Evol.">
        <title>Genome-scale phylogeny and comparative genomics of the fungal order Sordariales.</title>
        <authorList>
            <person name="Hensen N."/>
            <person name="Bonometti L."/>
            <person name="Westerberg I."/>
            <person name="Brannstrom I.O."/>
            <person name="Guillou S."/>
            <person name="Cros-Aarteil S."/>
            <person name="Calhoun S."/>
            <person name="Haridas S."/>
            <person name="Kuo A."/>
            <person name="Mondo S."/>
            <person name="Pangilinan J."/>
            <person name="Riley R."/>
            <person name="LaButti K."/>
            <person name="Andreopoulos B."/>
            <person name="Lipzen A."/>
            <person name="Chen C."/>
            <person name="Yan M."/>
            <person name="Daum C."/>
            <person name="Ng V."/>
            <person name="Clum A."/>
            <person name="Steindorff A."/>
            <person name="Ohm R.A."/>
            <person name="Martin F."/>
            <person name="Silar P."/>
            <person name="Natvig D.O."/>
            <person name="Lalanne C."/>
            <person name="Gautier V."/>
            <person name="Ament-Velasquez S.L."/>
            <person name="Kruys A."/>
            <person name="Hutchinson M.I."/>
            <person name="Powell A.J."/>
            <person name="Barry K."/>
            <person name="Miller A.N."/>
            <person name="Grigoriev I.V."/>
            <person name="Debuchy R."/>
            <person name="Gladieux P."/>
            <person name="Hiltunen Thoren M."/>
            <person name="Johannesson H."/>
        </authorList>
    </citation>
    <scope>NUCLEOTIDE SEQUENCE</scope>
    <source>
        <strain evidence="6">CBS 508.74</strain>
    </source>
</reference>
<dbReference type="InterPro" id="IPR036864">
    <property type="entry name" value="Zn2-C6_fun-type_DNA-bd_sf"/>
</dbReference>
<feature type="region of interest" description="Disordered" evidence="4">
    <location>
        <begin position="88"/>
        <end position="127"/>
    </location>
</feature>
<dbReference type="Pfam" id="PF04082">
    <property type="entry name" value="Fungal_trans"/>
    <property type="match status" value="1"/>
</dbReference>
<dbReference type="InterPro" id="IPR007219">
    <property type="entry name" value="XnlR_reg_dom"/>
</dbReference>
<dbReference type="AlphaFoldDB" id="A0AAN6TF27"/>
<comment type="subcellular location">
    <subcellularLocation>
        <location evidence="1">Nucleus</location>
    </subcellularLocation>
</comment>
<evidence type="ECO:0000256" key="3">
    <source>
        <dbReference type="ARBA" id="ARBA00023242"/>
    </source>
</evidence>
<evidence type="ECO:0000313" key="7">
    <source>
        <dbReference type="Proteomes" id="UP001302812"/>
    </source>
</evidence>
<dbReference type="CDD" id="cd12148">
    <property type="entry name" value="fungal_TF_MHR"/>
    <property type="match status" value="1"/>
</dbReference>
<gene>
    <name evidence="6" type="ORF">N656DRAFT_797817</name>
</gene>
<protein>
    <recommendedName>
        <fullName evidence="5">Zn(2)-C6 fungal-type domain-containing protein</fullName>
    </recommendedName>
</protein>
<keyword evidence="3" id="KW-0539">Nucleus</keyword>
<dbReference type="InterPro" id="IPR001138">
    <property type="entry name" value="Zn2Cys6_DnaBD"/>
</dbReference>
<name>A0AAN6TF27_9PEZI</name>
<proteinExistence type="predicted"/>
<dbReference type="RefSeq" id="XP_064670864.1">
    <property type="nucleotide sequence ID" value="XM_064817686.1"/>
</dbReference>